<feature type="compositionally biased region" description="Polar residues" evidence="1">
    <location>
        <begin position="483"/>
        <end position="493"/>
    </location>
</feature>
<organism evidence="3 4">
    <name type="scientific">Polychaeton citri CBS 116435</name>
    <dbReference type="NCBI Taxonomy" id="1314669"/>
    <lineage>
        <taxon>Eukaryota</taxon>
        <taxon>Fungi</taxon>
        <taxon>Dikarya</taxon>
        <taxon>Ascomycota</taxon>
        <taxon>Pezizomycotina</taxon>
        <taxon>Dothideomycetes</taxon>
        <taxon>Dothideomycetidae</taxon>
        <taxon>Capnodiales</taxon>
        <taxon>Capnodiaceae</taxon>
        <taxon>Polychaeton</taxon>
    </lineage>
</organism>
<protein>
    <submittedName>
        <fullName evidence="3">Uncharacterized protein</fullName>
    </submittedName>
</protein>
<reference evidence="3" key="1">
    <citation type="journal article" date="2020" name="Stud. Mycol.">
        <title>101 Dothideomycetes genomes: a test case for predicting lifestyles and emergence of pathogens.</title>
        <authorList>
            <person name="Haridas S."/>
            <person name="Albert R."/>
            <person name="Binder M."/>
            <person name="Bloem J."/>
            <person name="Labutti K."/>
            <person name="Salamov A."/>
            <person name="Andreopoulos B."/>
            <person name="Baker S."/>
            <person name="Barry K."/>
            <person name="Bills G."/>
            <person name="Bluhm B."/>
            <person name="Cannon C."/>
            <person name="Castanera R."/>
            <person name="Culley D."/>
            <person name="Daum C."/>
            <person name="Ezra D."/>
            <person name="Gonzalez J."/>
            <person name="Henrissat B."/>
            <person name="Kuo A."/>
            <person name="Liang C."/>
            <person name="Lipzen A."/>
            <person name="Lutzoni F."/>
            <person name="Magnuson J."/>
            <person name="Mondo S."/>
            <person name="Nolan M."/>
            <person name="Ohm R."/>
            <person name="Pangilinan J."/>
            <person name="Park H.-J."/>
            <person name="Ramirez L."/>
            <person name="Alfaro M."/>
            <person name="Sun H."/>
            <person name="Tritt A."/>
            <person name="Yoshinaga Y."/>
            <person name="Zwiers L.-H."/>
            <person name="Turgeon B."/>
            <person name="Goodwin S."/>
            <person name="Spatafora J."/>
            <person name="Crous P."/>
            <person name="Grigoriev I."/>
        </authorList>
    </citation>
    <scope>NUCLEOTIDE SEQUENCE</scope>
    <source>
        <strain evidence="3">CBS 116435</strain>
    </source>
</reference>
<name>A0A9P4UM51_9PEZI</name>
<keyword evidence="2" id="KW-0812">Transmembrane</keyword>
<feature type="region of interest" description="Disordered" evidence="1">
    <location>
        <begin position="744"/>
        <end position="763"/>
    </location>
</feature>
<comment type="caution">
    <text evidence="3">The sequence shown here is derived from an EMBL/GenBank/DDBJ whole genome shotgun (WGS) entry which is preliminary data.</text>
</comment>
<dbReference type="PANTHER" id="PTHR36424">
    <property type="entry name" value="PHEROMONE-REGULATED MEMBRANE PROTEIN 6"/>
    <property type="match status" value="1"/>
</dbReference>
<feature type="compositionally biased region" description="Polar residues" evidence="1">
    <location>
        <begin position="383"/>
        <end position="392"/>
    </location>
</feature>
<dbReference type="GO" id="GO:0005886">
    <property type="term" value="C:plasma membrane"/>
    <property type="evidence" value="ECO:0007669"/>
    <property type="project" value="InterPro"/>
</dbReference>
<feature type="compositionally biased region" description="Polar residues" evidence="1">
    <location>
        <begin position="432"/>
        <end position="446"/>
    </location>
</feature>
<dbReference type="EMBL" id="MU003814">
    <property type="protein sequence ID" value="KAF2719219.1"/>
    <property type="molecule type" value="Genomic_DNA"/>
</dbReference>
<dbReference type="OrthoDB" id="436496at2759"/>
<feature type="region of interest" description="Disordered" evidence="1">
    <location>
        <begin position="286"/>
        <end position="392"/>
    </location>
</feature>
<feature type="compositionally biased region" description="Polar residues" evidence="1">
    <location>
        <begin position="340"/>
        <end position="368"/>
    </location>
</feature>
<dbReference type="GO" id="GO:0015079">
    <property type="term" value="F:potassium ion transmembrane transporter activity"/>
    <property type="evidence" value="ECO:0007669"/>
    <property type="project" value="InterPro"/>
</dbReference>
<evidence type="ECO:0000313" key="3">
    <source>
        <dbReference type="EMBL" id="KAF2719219.1"/>
    </source>
</evidence>
<evidence type="ECO:0000256" key="2">
    <source>
        <dbReference type="SAM" id="Phobius"/>
    </source>
</evidence>
<dbReference type="PANTHER" id="PTHR36424:SF1">
    <property type="entry name" value="LOW AFFINITY K(+) TRANSPORTER 1-RELATED"/>
    <property type="match status" value="1"/>
</dbReference>
<feature type="compositionally biased region" description="Basic and acidic residues" evidence="1">
    <location>
        <begin position="288"/>
        <end position="304"/>
    </location>
</feature>
<dbReference type="Pfam" id="PF16944">
    <property type="entry name" value="KCH"/>
    <property type="match status" value="1"/>
</dbReference>
<feature type="compositionally biased region" description="Basic and acidic residues" evidence="1">
    <location>
        <begin position="322"/>
        <end position="339"/>
    </location>
</feature>
<gene>
    <name evidence="3" type="ORF">K431DRAFT_229055</name>
</gene>
<proteinExistence type="predicted"/>
<evidence type="ECO:0000256" key="1">
    <source>
        <dbReference type="SAM" id="MobiDB-lite"/>
    </source>
</evidence>
<keyword evidence="2" id="KW-1133">Transmembrane helix</keyword>
<dbReference type="InterPro" id="IPR031606">
    <property type="entry name" value="Kch1/2"/>
</dbReference>
<feature type="transmembrane region" description="Helical" evidence="2">
    <location>
        <begin position="219"/>
        <end position="248"/>
    </location>
</feature>
<evidence type="ECO:0000313" key="4">
    <source>
        <dbReference type="Proteomes" id="UP000799441"/>
    </source>
</evidence>
<feature type="compositionally biased region" description="Polar residues" evidence="1">
    <location>
        <begin position="528"/>
        <end position="553"/>
    </location>
</feature>
<keyword evidence="2" id="KW-0472">Membrane</keyword>
<dbReference type="AlphaFoldDB" id="A0A9P4UM51"/>
<feature type="transmembrane region" description="Helical" evidence="2">
    <location>
        <begin position="82"/>
        <end position="100"/>
    </location>
</feature>
<keyword evidence="4" id="KW-1185">Reference proteome</keyword>
<feature type="transmembrane region" description="Helical" evidence="2">
    <location>
        <begin position="34"/>
        <end position="53"/>
    </location>
</feature>
<feature type="region of interest" description="Disordered" evidence="1">
    <location>
        <begin position="416"/>
        <end position="565"/>
    </location>
</feature>
<accession>A0A9P4UM51</accession>
<sequence>MGCCGEREKASPLESQKWAYITLSDFKATSGLTYFAYAWLWIMAMVGVAVYAADTFTAVNLLVFDKWSSQIKPAVPIKYSKWIFAGCILFSWILVVFEWIRAIRVIRRGGVAESYLDYLAANAQSMRGQGWKRFLVFTELTKSKKRVDYVAFFIYFAFKGAIRIVLAEGPRQVINAITLYSVMDAGDLVHGVSADGESPWQTFGRNIEHLANTNREEAVILFAMLFTLVLWIISAICLILAVILYLVFMWHYIPQRDGHLHRYVRRKIDKRLERIVEKKVQSAIEEEERQRQKFEAKMAKKGDRPMQPLRQPTLPQMGPSPDLRKGVEKLPDFGIRRQDTSTTVSTLPPYSSQPPTRNVSSSGQSPYRQPTLPDLNEGRPSMPTRTNTQGSAYTTASHEMNAPLLSNAGYAGEISAPPSVASLDRPVPPIRSMTSSTQGSQRTNNSRSDRGTPGPPRSYTPMDRPGTSQSQRPFPPGPGRTLTPMQTPSAAQSQRDHSRGPPRAFTPMDRPYTAQSQRPYSPGPPMRTHTTQTFTSGASTDRQQSHGSVNSSAPPTPANPYFQPQDMNLARNFSPTQREPTAPGGAYEMTTQPAPAIQRSKTSESGYKAFSPAVLDSNGHISAHDRERSGLPSASMLAPQVGAPHSSQQPSVAAYGPPGLNGNYFGHVVETGPPLRQHQQAVYQAYSDHVPSSVHNGSVHLESTHTSHERVPSRAVSGYGDILDAYAGHGGTDSFYAPGGGTMDGLRSKSPSPDFVSYGTGRY</sequence>
<dbReference type="Proteomes" id="UP000799441">
    <property type="component" value="Unassembled WGS sequence"/>
</dbReference>